<dbReference type="Proteomes" id="UP000070444">
    <property type="component" value="Unassembled WGS sequence"/>
</dbReference>
<keyword evidence="2" id="KW-1185">Reference proteome</keyword>
<dbReference type="EMBL" id="KQ965108">
    <property type="protein sequence ID" value="KXN64861.1"/>
    <property type="molecule type" value="Genomic_DNA"/>
</dbReference>
<sequence length="171" mass="19682">MNSIATTYNISLDYLEIDNTIRISTKFANTHRFTLKSPSSLKLKSWYGDLNLIKYQKLPSGQYKGYPKFTTILKSIKLTPVPYIGYILTLKFLNNEEMQLEWRSSDLSTKYELYNYKTEEKLANFDIDIFSIKLHAKLNILGDVTGAGAGFKDYELIILSSVCLIINNLLR</sequence>
<evidence type="ECO:0000313" key="2">
    <source>
        <dbReference type="Proteomes" id="UP000070444"/>
    </source>
</evidence>
<proteinExistence type="predicted"/>
<protein>
    <submittedName>
        <fullName evidence="1">Uncharacterized protein</fullName>
    </submittedName>
</protein>
<name>A0A137NQ46_CONC2</name>
<evidence type="ECO:0000313" key="1">
    <source>
        <dbReference type="EMBL" id="KXN64861.1"/>
    </source>
</evidence>
<gene>
    <name evidence="1" type="ORF">CONCODRAFT_13784</name>
</gene>
<organism evidence="1 2">
    <name type="scientific">Conidiobolus coronatus (strain ATCC 28846 / CBS 209.66 / NRRL 28638)</name>
    <name type="common">Delacroixia coronata</name>
    <dbReference type="NCBI Taxonomy" id="796925"/>
    <lineage>
        <taxon>Eukaryota</taxon>
        <taxon>Fungi</taxon>
        <taxon>Fungi incertae sedis</taxon>
        <taxon>Zoopagomycota</taxon>
        <taxon>Entomophthoromycotina</taxon>
        <taxon>Entomophthoromycetes</taxon>
        <taxon>Entomophthorales</taxon>
        <taxon>Ancylistaceae</taxon>
        <taxon>Conidiobolus</taxon>
    </lineage>
</organism>
<accession>A0A137NQ46</accession>
<dbReference type="AlphaFoldDB" id="A0A137NQ46"/>
<reference evidence="1 2" key="1">
    <citation type="journal article" date="2015" name="Genome Biol. Evol.">
        <title>Phylogenomic analyses indicate that early fungi evolved digesting cell walls of algal ancestors of land plants.</title>
        <authorList>
            <person name="Chang Y."/>
            <person name="Wang S."/>
            <person name="Sekimoto S."/>
            <person name="Aerts A.L."/>
            <person name="Choi C."/>
            <person name="Clum A."/>
            <person name="LaButti K.M."/>
            <person name="Lindquist E.A."/>
            <person name="Yee Ngan C."/>
            <person name="Ohm R.A."/>
            <person name="Salamov A.A."/>
            <person name="Grigoriev I.V."/>
            <person name="Spatafora J.W."/>
            <person name="Berbee M.L."/>
        </authorList>
    </citation>
    <scope>NUCLEOTIDE SEQUENCE [LARGE SCALE GENOMIC DNA]</scope>
    <source>
        <strain evidence="1 2">NRRL 28638</strain>
    </source>
</reference>